<evidence type="ECO:0000313" key="2">
    <source>
        <dbReference type="Proteomes" id="UP000517916"/>
    </source>
</evidence>
<reference evidence="1 2" key="1">
    <citation type="submission" date="2020-08" db="EMBL/GenBank/DDBJ databases">
        <title>Genomic Encyclopedia of Archaeal and Bacterial Type Strains, Phase II (KMG-II): from individual species to whole genera.</title>
        <authorList>
            <person name="Goeker M."/>
        </authorList>
    </citation>
    <scope>NUCLEOTIDE SEQUENCE [LARGE SCALE GENOMIC DNA]</scope>
    <source>
        <strain evidence="1 2">DSM 43850</strain>
    </source>
</reference>
<dbReference type="RefSeq" id="WP_318296532.1">
    <property type="nucleotide sequence ID" value="NZ_BAAABQ010000056.1"/>
</dbReference>
<dbReference type="Pfam" id="PF10604">
    <property type="entry name" value="Polyketide_cyc2"/>
    <property type="match status" value="1"/>
</dbReference>
<protein>
    <recommendedName>
        <fullName evidence="3">Polyketide cyclase / dehydrase and lipid transport</fullName>
    </recommendedName>
</protein>
<organism evidence="1 2">
    <name type="scientific">Kutzneria viridogrisea</name>
    <dbReference type="NCBI Taxonomy" id="47990"/>
    <lineage>
        <taxon>Bacteria</taxon>
        <taxon>Bacillati</taxon>
        <taxon>Actinomycetota</taxon>
        <taxon>Actinomycetes</taxon>
        <taxon>Pseudonocardiales</taxon>
        <taxon>Pseudonocardiaceae</taxon>
        <taxon>Kutzneria</taxon>
    </lineage>
</organism>
<dbReference type="InterPro" id="IPR023393">
    <property type="entry name" value="START-like_dom_sf"/>
</dbReference>
<dbReference type="SUPFAM" id="SSF55961">
    <property type="entry name" value="Bet v1-like"/>
    <property type="match status" value="1"/>
</dbReference>
<sequence>MTELKYEQGPSTEAEILVAAEPAAVWPLVCDINLPARFSTEFQGGDWLDGAAEPAAGCRFTGRNEHEAIGRWETVSTIVDFQRERLFAWVVGDPANPSAQWRFELSAGEGGTVLRQSVRLGPGPSGLTPAIKSMPEKEDRIIRRRLAELNRNMASTIEGIKALAEERG</sequence>
<evidence type="ECO:0000313" key="1">
    <source>
        <dbReference type="EMBL" id="MBA8927633.1"/>
    </source>
</evidence>
<gene>
    <name evidence="1" type="ORF">BC739_004839</name>
</gene>
<dbReference type="InterPro" id="IPR019587">
    <property type="entry name" value="Polyketide_cyclase/dehydratase"/>
</dbReference>
<dbReference type="Proteomes" id="UP000517916">
    <property type="component" value="Unassembled WGS sequence"/>
</dbReference>
<dbReference type="EMBL" id="JACJID010000003">
    <property type="protein sequence ID" value="MBA8927633.1"/>
    <property type="molecule type" value="Genomic_DNA"/>
</dbReference>
<comment type="caution">
    <text evidence="1">The sequence shown here is derived from an EMBL/GenBank/DDBJ whole genome shotgun (WGS) entry which is preliminary data.</text>
</comment>
<dbReference type="CDD" id="cd07812">
    <property type="entry name" value="SRPBCC"/>
    <property type="match status" value="1"/>
</dbReference>
<evidence type="ECO:0008006" key="3">
    <source>
        <dbReference type="Google" id="ProtNLM"/>
    </source>
</evidence>
<keyword evidence="2" id="KW-1185">Reference proteome</keyword>
<proteinExistence type="predicted"/>
<accession>A0ABR6BL82</accession>
<name>A0ABR6BL82_9PSEU</name>
<dbReference type="Gene3D" id="3.30.530.20">
    <property type="match status" value="1"/>
</dbReference>